<dbReference type="ExpressionAtlas" id="F6P462">
    <property type="expression patterns" value="baseline"/>
</dbReference>
<dbReference type="AGR" id="ZFIN:ZDB-GENE-141219-41"/>
<keyword evidence="4 5" id="KW-0238">DNA-binding</keyword>
<reference evidence="8" key="1">
    <citation type="submission" date="2011-07" db="UniProtKB">
        <authorList>
            <consortium name="Ensembl"/>
        </authorList>
    </citation>
    <scope>IDENTIFICATION</scope>
    <source>
        <strain evidence="8">Tuebingen</strain>
    </source>
</reference>
<evidence type="ECO:0000313" key="11">
    <source>
        <dbReference type="ZFIN" id="ZDB-GENE-141219-41"/>
    </source>
</evidence>
<dbReference type="OMA" id="CTICRTI"/>
<accession>F6P462</accession>
<feature type="domain" description="THAP-type" evidence="7">
    <location>
        <begin position="1"/>
        <end position="83"/>
    </location>
</feature>
<dbReference type="PaxDb" id="7955-ENSDARP00000100340"/>
<evidence type="ECO:0000313" key="10">
    <source>
        <dbReference type="RefSeq" id="XP_068071393.1"/>
    </source>
</evidence>
<dbReference type="GO" id="GO:0003677">
    <property type="term" value="F:DNA binding"/>
    <property type="evidence" value="ECO:0007669"/>
    <property type="project" value="UniProtKB-UniRule"/>
</dbReference>
<dbReference type="Proteomes" id="UP000000437">
    <property type="component" value="Chromosome 19"/>
</dbReference>
<dbReference type="InterPro" id="IPR038441">
    <property type="entry name" value="THAP_Znf_sf"/>
</dbReference>
<evidence type="ECO:0000256" key="4">
    <source>
        <dbReference type="ARBA" id="ARBA00023125"/>
    </source>
</evidence>
<proteinExistence type="predicted"/>
<dbReference type="RefSeq" id="XP_068071393.1">
    <property type="nucleotide sequence ID" value="XM_068215292.1"/>
</dbReference>
<dbReference type="OrthoDB" id="7312725at2759"/>
<dbReference type="eggNOG" id="ENOG502RYEP">
    <property type="taxonomic scope" value="Eukaryota"/>
</dbReference>
<dbReference type="InterPro" id="IPR006612">
    <property type="entry name" value="THAP_Znf"/>
</dbReference>
<evidence type="ECO:0000313" key="9">
    <source>
        <dbReference type="Proteomes" id="UP000000437"/>
    </source>
</evidence>
<dbReference type="PROSITE" id="PS50950">
    <property type="entry name" value="ZF_THAP"/>
    <property type="match status" value="1"/>
</dbReference>
<evidence type="ECO:0000313" key="8">
    <source>
        <dbReference type="Ensembl" id="ENSDARP00000100340"/>
    </source>
</evidence>
<dbReference type="STRING" id="7955.ENSDARP00000100340"/>
<dbReference type="ZFIN" id="ZDB-GENE-141219-41">
    <property type="gene designation" value="si:ch73-130a3.4"/>
</dbReference>
<keyword evidence="3" id="KW-0862">Zinc</keyword>
<dbReference type="SMART" id="SM00980">
    <property type="entry name" value="THAP"/>
    <property type="match status" value="1"/>
</dbReference>
<dbReference type="SUPFAM" id="SSF57716">
    <property type="entry name" value="Glucocorticoid receptor-like (DNA-binding domain)"/>
    <property type="match status" value="1"/>
</dbReference>
<dbReference type="GO" id="GO:0008270">
    <property type="term" value="F:zinc ion binding"/>
    <property type="evidence" value="ECO:0007669"/>
    <property type="project" value="UniProtKB-KW"/>
</dbReference>
<evidence type="ECO:0000256" key="6">
    <source>
        <dbReference type="SAM" id="Coils"/>
    </source>
</evidence>
<organism evidence="8">
    <name type="scientific">Danio rerio</name>
    <name type="common">Zebrafish</name>
    <name type="synonym">Brachydanio rerio</name>
    <dbReference type="NCBI Taxonomy" id="7955"/>
    <lineage>
        <taxon>Eukaryota</taxon>
        <taxon>Metazoa</taxon>
        <taxon>Chordata</taxon>
        <taxon>Craniata</taxon>
        <taxon>Vertebrata</taxon>
        <taxon>Euteleostomi</taxon>
        <taxon>Actinopterygii</taxon>
        <taxon>Neopterygii</taxon>
        <taxon>Teleostei</taxon>
        <taxon>Ostariophysi</taxon>
        <taxon>Cypriniformes</taxon>
        <taxon>Danionidae</taxon>
        <taxon>Danioninae</taxon>
        <taxon>Danio</taxon>
    </lineage>
</organism>
<accession>A0A8M1NYS7</accession>
<reference evidence="10" key="3">
    <citation type="submission" date="2025-04" db="UniProtKB">
        <authorList>
            <consortium name="RefSeq"/>
        </authorList>
    </citation>
    <scope>IDENTIFICATION</scope>
    <source>
        <strain evidence="10">Tuebingen</strain>
    </source>
</reference>
<name>F6P462_DANRE</name>
<dbReference type="Gene3D" id="6.20.210.20">
    <property type="entry name" value="THAP domain"/>
    <property type="match status" value="1"/>
</dbReference>
<evidence type="ECO:0000259" key="7">
    <source>
        <dbReference type="PROSITE" id="PS50950"/>
    </source>
</evidence>
<sequence>MPDSCAAWGCKNRRAVQTKSRGITFHKFPKENVLRKQWEIALKRKGFSASESSVLCSEHFRPQDLDRTGQTVRVRDGAKPSVFSFPAHMQKHVTARKTQTSIKAEELYAVNKETTQKQETKPLPNVDHSYALPADLPGLKTKLVEALARVEILERHMRNMKKREQRVKNMVLAVLKDLGGKNLMNKELKRKLRIYLRKMKG</sequence>
<reference evidence="8 9" key="2">
    <citation type="journal article" date="2013" name="Nature">
        <title>The zebrafish reference genome sequence and its relationship to the human genome.</title>
        <authorList>
            <consortium name="Genome Reference Consortium Zebrafish"/>
            <person name="Howe K."/>
            <person name="Clark M.D."/>
            <person name="Torroja C.F."/>
            <person name="Torrance J."/>
            <person name="Berthelot C."/>
            <person name="Muffato M."/>
            <person name="Collins J.E."/>
            <person name="Humphray S."/>
            <person name="McLaren K."/>
            <person name="Matthews L."/>
            <person name="McLaren S."/>
            <person name="Sealy I."/>
            <person name="Caccamo M."/>
            <person name="Churcher C."/>
            <person name="Scott C."/>
            <person name="Barrett J.C."/>
            <person name="Koch R."/>
            <person name="Rauch G.J."/>
            <person name="White S."/>
            <person name="Chow W."/>
            <person name="Kilian B."/>
            <person name="Quintais L.T."/>
            <person name="Guerra-Assuncao J.A."/>
            <person name="Zhou Y."/>
            <person name="Gu Y."/>
            <person name="Yen J."/>
            <person name="Vogel J.H."/>
            <person name="Eyre T."/>
            <person name="Redmond S."/>
            <person name="Banerjee R."/>
            <person name="Chi J."/>
            <person name="Fu B."/>
            <person name="Langley E."/>
            <person name="Maguire S.F."/>
            <person name="Laird G.K."/>
            <person name="Lloyd D."/>
            <person name="Kenyon E."/>
            <person name="Donaldson S."/>
            <person name="Sehra H."/>
            <person name="Almeida-King J."/>
            <person name="Loveland J."/>
            <person name="Trevanion S."/>
            <person name="Jones M."/>
            <person name="Quail M."/>
            <person name="Willey D."/>
            <person name="Hunt A."/>
            <person name="Burton J."/>
            <person name="Sims S."/>
            <person name="McLay K."/>
            <person name="Plumb B."/>
            <person name="Davis J."/>
            <person name="Clee C."/>
            <person name="Oliver K."/>
            <person name="Clark R."/>
            <person name="Riddle C."/>
            <person name="Elliot D."/>
            <person name="Eliott D."/>
            <person name="Threadgold G."/>
            <person name="Harden G."/>
            <person name="Ware D."/>
            <person name="Begum S."/>
            <person name="Mortimore B."/>
            <person name="Mortimer B."/>
            <person name="Kerry G."/>
            <person name="Heath P."/>
            <person name="Phillimore B."/>
            <person name="Tracey A."/>
            <person name="Corby N."/>
            <person name="Dunn M."/>
            <person name="Johnson C."/>
            <person name="Wood J."/>
            <person name="Clark S."/>
            <person name="Pelan S."/>
            <person name="Griffiths G."/>
            <person name="Smith M."/>
            <person name="Glithero R."/>
            <person name="Howden P."/>
            <person name="Barker N."/>
            <person name="Lloyd C."/>
            <person name="Stevens C."/>
            <person name="Harley J."/>
            <person name="Holt K."/>
            <person name="Panagiotidis G."/>
            <person name="Lovell J."/>
            <person name="Beasley H."/>
            <person name="Henderson C."/>
            <person name="Gordon D."/>
            <person name="Auger K."/>
            <person name="Wright D."/>
            <person name="Collins J."/>
            <person name="Raisen C."/>
            <person name="Dyer L."/>
            <person name="Leung K."/>
            <person name="Robertson L."/>
            <person name="Ambridge K."/>
            <person name="Leongamornlert D."/>
            <person name="McGuire S."/>
            <person name="Gilderthorp R."/>
            <person name="Griffiths C."/>
            <person name="Manthravadi D."/>
            <person name="Nichol S."/>
            <person name="Barker G."/>
            <person name="Whitehead S."/>
            <person name="Kay M."/>
            <person name="Brown J."/>
            <person name="Murnane C."/>
            <person name="Gray E."/>
            <person name="Humphries M."/>
            <person name="Sycamore N."/>
            <person name="Barker D."/>
            <person name="Saunders D."/>
            <person name="Wallis J."/>
            <person name="Babbage A."/>
            <person name="Hammond S."/>
            <person name="Mashreghi-Mohammadi M."/>
            <person name="Barr L."/>
            <person name="Martin S."/>
            <person name="Wray P."/>
            <person name="Ellington A."/>
            <person name="Matthews N."/>
            <person name="Ellwood M."/>
            <person name="Woodmansey R."/>
            <person name="Clark G."/>
            <person name="Cooper J."/>
            <person name="Cooper J."/>
            <person name="Tromans A."/>
            <person name="Grafham D."/>
            <person name="Skuce C."/>
            <person name="Pandian R."/>
            <person name="Andrews R."/>
            <person name="Harrison E."/>
            <person name="Kimberley A."/>
            <person name="Garnett J."/>
            <person name="Fosker N."/>
            <person name="Hall R."/>
            <person name="Garner P."/>
            <person name="Kelly D."/>
            <person name="Bird C."/>
            <person name="Palmer S."/>
            <person name="Gehring I."/>
            <person name="Berger A."/>
            <person name="Dooley C.M."/>
            <person name="Ersan-Urun Z."/>
            <person name="Eser C."/>
            <person name="Geiger H."/>
            <person name="Geisler M."/>
            <person name="Karotki L."/>
            <person name="Kirn A."/>
            <person name="Konantz J."/>
            <person name="Konantz M."/>
            <person name="Oberlander M."/>
            <person name="Rudolph-Geiger S."/>
            <person name="Teucke M."/>
            <person name="Lanz C."/>
            <person name="Raddatz G."/>
            <person name="Osoegawa K."/>
            <person name="Zhu B."/>
            <person name="Rapp A."/>
            <person name="Widaa S."/>
            <person name="Langford C."/>
            <person name="Yang F."/>
            <person name="Schuster S.C."/>
            <person name="Carter N.P."/>
            <person name="Harrow J."/>
            <person name="Ning Z."/>
            <person name="Herrero J."/>
            <person name="Searle S.M."/>
            <person name="Enright A."/>
            <person name="Geisler R."/>
            <person name="Plasterk R.H."/>
            <person name="Lee C."/>
            <person name="Westerfield M."/>
            <person name="de Jong P.J."/>
            <person name="Zon L.I."/>
            <person name="Postlethwait J.H."/>
            <person name="Nusslein-Volhard C."/>
            <person name="Hubbard T.J."/>
            <person name="Roest Crollius H."/>
            <person name="Rogers J."/>
            <person name="Stemple D.L."/>
        </authorList>
    </citation>
    <scope>NUCLEOTIDE SEQUENCE [LARGE SCALE GENOMIC DNA]</scope>
    <source>
        <strain evidence="8 9">Tuebingen</strain>
    </source>
</reference>
<protein>
    <submittedName>
        <fullName evidence="8">Si:ch73-130a3.4</fullName>
    </submittedName>
</protein>
<keyword evidence="9" id="KW-1185">Reference proteome</keyword>
<dbReference type="Pfam" id="PF05485">
    <property type="entry name" value="THAP"/>
    <property type="match status" value="1"/>
</dbReference>
<dbReference type="GeneID" id="141379121"/>
<keyword evidence="2 5" id="KW-0863">Zinc-finger</keyword>
<dbReference type="SMR" id="F6P462"/>
<dbReference type="GeneTree" id="ENSGT00940000165627"/>
<evidence type="ECO:0000256" key="1">
    <source>
        <dbReference type="ARBA" id="ARBA00022723"/>
    </source>
</evidence>
<dbReference type="RefSeq" id="NP_001231992.2">
    <property type="nucleotide sequence ID" value="NM_001245063.2"/>
</dbReference>
<dbReference type="EMBL" id="CU633192">
    <property type="status" value="NOT_ANNOTATED_CDS"/>
    <property type="molecule type" value="Genomic_DNA"/>
</dbReference>
<evidence type="ECO:0000256" key="5">
    <source>
        <dbReference type="PROSITE-ProRule" id="PRU00309"/>
    </source>
</evidence>
<dbReference type="Bgee" id="ENSDARG00000056213">
    <property type="expression patterns" value="Expressed in tail and 20 other cell types or tissues"/>
</dbReference>
<gene>
    <name evidence="8 10 11" type="primary">si:ch73-130a3.4</name>
</gene>
<evidence type="ECO:0000256" key="2">
    <source>
        <dbReference type="ARBA" id="ARBA00022771"/>
    </source>
</evidence>
<dbReference type="AlphaFoldDB" id="F6P462"/>
<dbReference type="PANTHER" id="PTHR47577:SF1">
    <property type="entry name" value="THAP DOMAIN-CONTAINING PROTEIN 6"/>
    <property type="match status" value="1"/>
</dbReference>
<keyword evidence="6" id="KW-0175">Coiled coil</keyword>
<dbReference type="Ensembl" id="ENSDART00000109729.4">
    <property type="protein sequence ID" value="ENSDARP00000100340.3"/>
    <property type="gene ID" value="ENSDARG00000056213.7"/>
</dbReference>
<keyword evidence="1" id="KW-0479">Metal-binding</keyword>
<dbReference type="SMART" id="SM00692">
    <property type="entry name" value="DM3"/>
    <property type="match status" value="1"/>
</dbReference>
<evidence type="ECO:0000256" key="3">
    <source>
        <dbReference type="ARBA" id="ARBA00022833"/>
    </source>
</evidence>
<dbReference type="KEGG" id="dre:141379121"/>
<dbReference type="PANTHER" id="PTHR47577">
    <property type="entry name" value="THAP DOMAIN-CONTAINING PROTEIN 6"/>
    <property type="match status" value="1"/>
</dbReference>
<feature type="coiled-coil region" evidence="6">
    <location>
        <begin position="143"/>
        <end position="170"/>
    </location>
</feature>